<proteinExistence type="predicted"/>
<sequence>MMNLDYKIINNNIRKFFNPIKNRPLNFIPIRGNQTKEHFMKMCDTAWDVVVEQGRVVVVDVELKSGQRPDIVCVDLEEPIAYEIMKSETQKSIDKKKEEYPFKLIEVRI</sequence>
<dbReference type="EMBL" id="MT141782">
    <property type="protein sequence ID" value="QJA70307.1"/>
    <property type="molecule type" value="Genomic_DNA"/>
</dbReference>
<protein>
    <submittedName>
        <fullName evidence="1">Uncharacterized protein</fullName>
    </submittedName>
</protein>
<evidence type="ECO:0000313" key="1">
    <source>
        <dbReference type="EMBL" id="QJA70307.1"/>
    </source>
</evidence>
<organism evidence="1">
    <name type="scientific">viral metagenome</name>
    <dbReference type="NCBI Taxonomy" id="1070528"/>
    <lineage>
        <taxon>unclassified sequences</taxon>
        <taxon>metagenomes</taxon>
        <taxon>organismal metagenomes</taxon>
    </lineage>
</organism>
<dbReference type="AlphaFoldDB" id="A0A6M3JN81"/>
<name>A0A6M3JN81_9ZZZZ</name>
<reference evidence="1" key="1">
    <citation type="submission" date="2020-03" db="EMBL/GenBank/DDBJ databases">
        <title>The deep terrestrial virosphere.</title>
        <authorList>
            <person name="Holmfeldt K."/>
            <person name="Nilsson E."/>
            <person name="Simone D."/>
            <person name="Lopez-Fernandez M."/>
            <person name="Wu X."/>
            <person name="de Brujin I."/>
            <person name="Lundin D."/>
            <person name="Andersson A."/>
            <person name="Bertilsson S."/>
            <person name="Dopson M."/>
        </authorList>
    </citation>
    <scope>NUCLEOTIDE SEQUENCE</scope>
    <source>
        <strain evidence="1">MM415A03821</strain>
    </source>
</reference>
<gene>
    <name evidence="1" type="ORF">MM415A03821_0002</name>
</gene>
<accession>A0A6M3JN81</accession>